<keyword evidence="2" id="KW-0472">Membrane</keyword>
<dbReference type="GO" id="GO:0032991">
    <property type="term" value="C:protein-containing complex"/>
    <property type="evidence" value="ECO:0007669"/>
    <property type="project" value="UniProtKB-ARBA"/>
</dbReference>
<feature type="region of interest" description="Disordered" evidence="1">
    <location>
        <begin position="929"/>
        <end position="965"/>
    </location>
</feature>
<dbReference type="Gene3D" id="3.40.50.410">
    <property type="entry name" value="von Willebrand factor, type A domain"/>
    <property type="match status" value="1"/>
</dbReference>
<protein>
    <submittedName>
        <fullName evidence="4">Putative calcium-activated chloride channel regulator 1</fullName>
    </submittedName>
</protein>
<organism evidence="4">
    <name type="scientific">Ixodes ricinus</name>
    <name type="common">Common tick</name>
    <name type="synonym">Acarus ricinus</name>
    <dbReference type="NCBI Taxonomy" id="34613"/>
    <lineage>
        <taxon>Eukaryota</taxon>
        <taxon>Metazoa</taxon>
        <taxon>Ecdysozoa</taxon>
        <taxon>Arthropoda</taxon>
        <taxon>Chelicerata</taxon>
        <taxon>Arachnida</taxon>
        <taxon>Acari</taxon>
        <taxon>Parasitiformes</taxon>
        <taxon>Ixodida</taxon>
        <taxon>Ixodoidea</taxon>
        <taxon>Ixodidae</taxon>
        <taxon>Ixodinae</taxon>
        <taxon>Ixodes</taxon>
    </lineage>
</organism>
<evidence type="ECO:0000259" key="3">
    <source>
        <dbReference type="Pfam" id="PF08434"/>
    </source>
</evidence>
<evidence type="ECO:0000256" key="2">
    <source>
        <dbReference type="SAM" id="Phobius"/>
    </source>
</evidence>
<dbReference type="NCBIfam" id="NF041940">
    <property type="entry name" value="choice_anch_X"/>
    <property type="match status" value="1"/>
</dbReference>
<feature type="compositionally biased region" description="Polar residues" evidence="1">
    <location>
        <begin position="1003"/>
        <end position="1027"/>
    </location>
</feature>
<name>V5GNT4_IXORI</name>
<feature type="region of interest" description="Disordered" evidence="1">
    <location>
        <begin position="998"/>
        <end position="1083"/>
    </location>
</feature>
<feature type="transmembrane region" description="Helical" evidence="2">
    <location>
        <begin position="898"/>
        <end position="924"/>
    </location>
</feature>
<accession>V5GNT4</accession>
<proteinExistence type="evidence at transcript level"/>
<dbReference type="InterPro" id="IPR013642">
    <property type="entry name" value="CLCA_N"/>
</dbReference>
<dbReference type="AlphaFoldDB" id="V5GNT4"/>
<keyword evidence="2" id="KW-1133">Transmembrane helix</keyword>
<dbReference type="SUPFAM" id="SSF53300">
    <property type="entry name" value="vWA-like"/>
    <property type="match status" value="1"/>
</dbReference>
<feature type="compositionally biased region" description="Polar residues" evidence="1">
    <location>
        <begin position="869"/>
        <end position="883"/>
    </location>
</feature>
<evidence type="ECO:0000256" key="1">
    <source>
        <dbReference type="SAM" id="MobiDB-lite"/>
    </source>
</evidence>
<feature type="region of interest" description="Disordered" evidence="1">
    <location>
        <begin position="861"/>
        <end position="885"/>
    </location>
</feature>
<reference evidence="4" key="1">
    <citation type="journal article" date="2015" name="Sci. Rep.">
        <title>Tissue- and time-dependent transcription in Ixodes ricinus salivary glands and midguts when blood feeding on the vertebrate host.</title>
        <authorList>
            <person name="Kotsyfakis M."/>
            <person name="Schwarz A."/>
            <person name="Erhart J."/>
            <person name="Ribeiro J.M."/>
        </authorList>
    </citation>
    <scope>NUCLEOTIDE SEQUENCE</scope>
    <source>
        <tissue evidence="4">Salivary gland and midgut</tissue>
    </source>
</reference>
<dbReference type="Pfam" id="PF08434">
    <property type="entry name" value="CLCA"/>
    <property type="match status" value="1"/>
</dbReference>
<dbReference type="EMBL" id="GANP01012433">
    <property type="protein sequence ID" value="JAB72035.1"/>
    <property type="molecule type" value="mRNA"/>
</dbReference>
<keyword evidence="2" id="KW-0812">Transmembrane</keyword>
<feature type="domain" description="Calcium-activated chloride channel N-terminal" evidence="3">
    <location>
        <begin position="79"/>
        <end position="249"/>
    </location>
</feature>
<dbReference type="InterPro" id="IPR036465">
    <property type="entry name" value="vWFA_dom_sf"/>
</dbReference>
<evidence type="ECO:0000313" key="4">
    <source>
        <dbReference type="EMBL" id="JAB72035.1"/>
    </source>
</evidence>
<sequence>MRRVLVYTLGRSTLPATHVMASTLQRDGLDSASRSAIASSTPTSVSTMTSSSAIALWVFLWPLWSLWFLWCLNVNGDVVLTNNGYKGVTVALSPRVSAENLRPEFLRDLLELLNSASQAVFKETDDRAFFEEVTLVVPESLDAEVFLNGTIIKTSSNPSFKSAHVLLESDNGAVFGGSPYTLQYGPCGTPGLRIVLPVSNVLGQNGSALAREWFRLRYGVFTEEFIPNDPLYSEHSPSKQKVLCASQTCRDVVMRSSDFSGINLSRGSPFKRVSLSIIKEAPLRLVVVWNVGSTKVHEVDKYAATQRALWKFARLEAPHGAELGIIFYGTEIFETSGMFLHMSTTENRKKFAEGFPTTLTSGADVTQALTKARDILAASHNPDGGSILLITEDNVPTSDANAARIILKKSNLKLNALIVGQQDGGNGLEELCSDLGGKVLSVPKAQEAVSITLQSNAIASLVLRGTSKEETYSPINVETVMVDATRSSEDVAVPIDVDLQSAKVLRVSVITENIDRTGPFQYSLKLSSPRGDAEFTLGSSNLDMEFHQREFRISSPASGRWTLHMTKVTTVSNPIIVDVKLEPRNIEDVPITLDTWLSSSFSDVDPSRALILYAELKKGSKPVRYATVTAKVTVPNATELEVELVDNGAGDPDITAGDGIYSRYFTLFSDKGRYSLSVVGQGTEKTVIVGAEQQADDFDSRCCGSEFPTPGLRPSGSFTRNVQYGSFFVISQKPPGDIYPPSRIVDLKVLNVEADTMRVTLRWTAPGNDFDQGKAKGYDIRCFDRAVNFAEDFDTAGTKIDPFNIDGLSGSPKLSGEIEEASVFNFKCSRGPSSCFFAIRAYDEVRSGPVSNVVEVTFPELPSTDDTDPSLNPHTDGNGSLVQEDNDRNYARGGLTTWQLGLAVAVPLLIFIILIILLVMCFYFRRRGNDDSKESSPPPPTRPRPIISAPMRTKESTPKPVIQDENKNHYAVSVLSGSTISPVNSYSADYLMDKYEEEKKQKQNGVKSPTAPSRSDVGSSDGDTSMDTAVGEQNWWTPRARDSQEMGLPLNPAYLDRARPANNLGAASSGNVPAVPRRKHTFV</sequence>
<feature type="compositionally biased region" description="Basic and acidic residues" evidence="1">
    <location>
        <begin position="952"/>
        <end position="965"/>
    </location>
</feature>